<evidence type="ECO:0000256" key="2">
    <source>
        <dbReference type="ARBA" id="ARBA00020953"/>
    </source>
</evidence>
<evidence type="ECO:0000259" key="11">
    <source>
        <dbReference type="Pfam" id="PF14714"/>
    </source>
</evidence>
<feature type="domain" description="G" evidence="10">
    <location>
        <begin position="348"/>
        <end position="452"/>
    </location>
</feature>
<evidence type="ECO:0000256" key="5">
    <source>
        <dbReference type="ARBA" id="ARBA00022741"/>
    </source>
</evidence>
<dbReference type="InterPro" id="IPR032859">
    <property type="entry name" value="KH_dom-like"/>
</dbReference>
<keyword evidence="4" id="KW-0677">Repeat</keyword>
<keyword evidence="6" id="KW-0342">GTP-binding</keyword>
<accession>A0A151LG98</accession>
<dbReference type="VEuPathDB" id="PlasmoDB:PGABG01_1216400"/>
<dbReference type="HAMAP" id="MF_00195">
    <property type="entry name" value="GTPase_Der"/>
    <property type="match status" value="1"/>
</dbReference>
<dbReference type="InterPro" id="IPR006073">
    <property type="entry name" value="GTP-bd"/>
</dbReference>
<feature type="transmembrane region" description="Helical" evidence="9">
    <location>
        <begin position="6"/>
        <end position="26"/>
    </location>
</feature>
<name>A0A151LG98_9APIC</name>
<dbReference type="EMBL" id="LVLB01000013">
    <property type="protein sequence ID" value="KYN97984.1"/>
    <property type="molecule type" value="Genomic_DNA"/>
</dbReference>
<dbReference type="InterPro" id="IPR015946">
    <property type="entry name" value="KH_dom-like_a/b"/>
</dbReference>
<comment type="similarity">
    <text evidence="1">Belongs to the TRAFAC class TrmE-Era-EngA-EngB-Septin-like GTPase superfamily. EngA (Der) GTPase family.</text>
</comment>
<evidence type="ECO:0000256" key="3">
    <source>
        <dbReference type="ARBA" id="ARBA00022517"/>
    </source>
</evidence>
<dbReference type="GeneID" id="29777347"/>
<comment type="caution">
    <text evidence="12">The sequence shown here is derived from an EMBL/GenBank/DDBJ whole genome shotgun (WGS) entry which is preliminary data.</text>
</comment>
<feature type="compositionally biased region" description="Polar residues" evidence="8">
    <location>
        <begin position="191"/>
        <end position="202"/>
    </location>
</feature>
<proteinExistence type="inferred from homology"/>
<keyword evidence="5" id="KW-0547">Nucleotide-binding</keyword>
<dbReference type="PANTHER" id="PTHR43834:SF2">
    <property type="entry name" value="GTPASE DER"/>
    <property type="match status" value="1"/>
</dbReference>
<dbReference type="VEuPathDB" id="PlasmoDB:PGSY75_1217300"/>
<dbReference type="PRINTS" id="PR00326">
    <property type="entry name" value="GTP1OBG"/>
</dbReference>
<evidence type="ECO:0000313" key="13">
    <source>
        <dbReference type="Proteomes" id="UP000076004"/>
    </source>
</evidence>
<dbReference type="NCBIfam" id="TIGR00231">
    <property type="entry name" value="small_GTP"/>
    <property type="match status" value="2"/>
</dbReference>
<dbReference type="Pfam" id="PF01926">
    <property type="entry name" value="MMR_HSR1"/>
    <property type="match status" value="2"/>
</dbReference>
<dbReference type="SUPFAM" id="SSF52540">
    <property type="entry name" value="P-loop containing nucleoside triphosphate hydrolases"/>
    <property type="match status" value="2"/>
</dbReference>
<dbReference type="Proteomes" id="UP000076004">
    <property type="component" value="Chromosome 12"/>
</dbReference>
<keyword evidence="3" id="KW-0690">Ribosome biogenesis</keyword>
<dbReference type="Gene3D" id="3.40.50.300">
    <property type="entry name" value="P-loop containing nucleotide triphosphate hydrolases"/>
    <property type="match status" value="3"/>
</dbReference>
<dbReference type="AlphaFoldDB" id="A0A151LG98"/>
<evidence type="ECO:0000256" key="9">
    <source>
        <dbReference type="SAM" id="Phobius"/>
    </source>
</evidence>
<dbReference type="Gene3D" id="3.30.300.20">
    <property type="match status" value="1"/>
</dbReference>
<protein>
    <recommendedName>
        <fullName evidence="2">GTPase Der</fullName>
    </recommendedName>
    <alternativeName>
        <fullName evidence="7">GTP-binding protein EngA</fullName>
    </alternativeName>
</protein>
<keyword evidence="9" id="KW-0472">Membrane</keyword>
<sequence>MNYNKITLYIIIFYFSLSFFHTYIVIKKFNIYSKHLFSQACNRYTHNILKKKKKKCTYNINYYSFLSPRVEDSNIKTDKKGTFSIYMNNKSHQIDDQMNEHINDQIDDQINEHINDQIDDHLNDDAFNTTNTKHIRESQDHEISTDCNKMIEPKKKKKKYIKKNKIRIKVMKENKLKKKKLTKKKNLFNINEHSTSDDNSIMMNEEKEEEEKKENQNYDDNIEQQKEDDDGDIKQQNQNYDDNIEQQKQDDDYHIKQQPLYCDDTNESIQISSNKDHKQSIISNSHQINDNYFYDEKKISTNIYTPNNIQNEDTHEDIKMDDINIEENQKNKKKKDVELKIIRNLPLISIIGRPNVGKSTIFNRLTRKYQEGSIVLDVSSTRDKLYGEVEWEGYKFELVDTGGLVFEEEKFSKEIKDQILMALKESSVVIFVVDGIHGVDPRDIEICRFLRKYINIKQSKGEDINKKVNVNVNVNIKEHKIVDSQTYDNKNIKQLDDKEENLQRYDKINQYDIQNNIKKKETYNNISNDIKENSNNDCKKLPIKVILCVNKCESYKDGYYKAQEFWSLGFGDPFPCSGIHGNGLSEILDECIKHIDKIKINELDDNINEENTINISFIGKPNTGKSSILNKILNCNRFIVSPLAGTTVDSIDVLVKLKNSDRIYRLIDTAGIQKRKKNVSFNTKTKYEYLLYNRTEKAIKRSDVCILVIDSFNGISTQDINIARKILQENKSCIICCNKWDLIYNKNDIFNDTKNYVLNLLKPIDFSNILFMSAKTSQRLLNIFDLAEQTYQNYIKRVNTNTLNEIIKEALLLRPPIPIKNKSLNIYYAFQSHIKPPGFVFICNSEKSAYLNYTKYLENRIREAFNIKGTPIKIYYKQKKLRKIINKQKKPDKYNLDIQAIQKNFQIMQSQGKK</sequence>
<dbReference type="Pfam" id="PF14714">
    <property type="entry name" value="KH_dom-like"/>
    <property type="match status" value="1"/>
</dbReference>
<evidence type="ECO:0000259" key="10">
    <source>
        <dbReference type="Pfam" id="PF01926"/>
    </source>
</evidence>
<dbReference type="PANTHER" id="PTHR43834">
    <property type="entry name" value="GTPASE DER"/>
    <property type="match status" value="1"/>
</dbReference>
<keyword evidence="9" id="KW-0812">Transmembrane</keyword>
<feature type="region of interest" description="Disordered" evidence="8">
    <location>
        <begin position="181"/>
        <end position="217"/>
    </location>
</feature>
<dbReference type="InterPro" id="IPR027417">
    <property type="entry name" value="P-loop_NTPase"/>
</dbReference>
<dbReference type="RefSeq" id="XP_018640623.1">
    <property type="nucleotide sequence ID" value="XM_018786758.1"/>
</dbReference>
<reference evidence="12 13" key="1">
    <citation type="journal article" date="2016" name="Nat. Commun.">
        <title>Genomes of cryptic chimpanzee Plasmodium species reveal key evolutionary events leading to human malaria.</title>
        <authorList>
            <person name="Sundararaman S.A."/>
            <person name="Plenderleith L.J."/>
            <person name="Liu W."/>
            <person name="Loy D.E."/>
            <person name="Learn G.H."/>
            <person name="Li Y."/>
            <person name="Shaw K.S."/>
            <person name="Ayouba A."/>
            <person name="Peeters M."/>
            <person name="Speede S."/>
            <person name="Shaw G.M."/>
            <person name="Bushman F.D."/>
            <person name="Brisson D."/>
            <person name="Rayner J.C."/>
            <person name="Sharp P.M."/>
            <person name="Hahn B.H."/>
        </authorList>
    </citation>
    <scope>NUCLEOTIDE SEQUENCE [LARGE SCALE GENOMIC DNA]</scope>
    <source>
        <strain evidence="12 13">SY75</strain>
    </source>
</reference>
<dbReference type="NCBIfam" id="TIGR03594">
    <property type="entry name" value="GTPase_EngA"/>
    <property type="match status" value="1"/>
</dbReference>
<dbReference type="CDD" id="cd01895">
    <property type="entry name" value="EngA2"/>
    <property type="match status" value="1"/>
</dbReference>
<dbReference type="InterPro" id="IPR016484">
    <property type="entry name" value="GTPase_Der"/>
</dbReference>
<gene>
    <name evidence="12" type="ORF">PGSY75_1217300</name>
</gene>
<dbReference type="CDD" id="cd01894">
    <property type="entry name" value="EngA1"/>
    <property type="match status" value="1"/>
</dbReference>
<dbReference type="InterPro" id="IPR005225">
    <property type="entry name" value="Small_GTP-bd"/>
</dbReference>
<feature type="domain" description="GTPase Der C-terminal KH-domain-like" evidence="11">
    <location>
        <begin position="797"/>
        <end position="877"/>
    </location>
</feature>
<organism evidence="12 13">
    <name type="scientific">Plasmodium gaboni</name>
    <dbReference type="NCBI Taxonomy" id="647221"/>
    <lineage>
        <taxon>Eukaryota</taxon>
        <taxon>Sar</taxon>
        <taxon>Alveolata</taxon>
        <taxon>Apicomplexa</taxon>
        <taxon>Aconoidasida</taxon>
        <taxon>Haemosporida</taxon>
        <taxon>Plasmodiidae</taxon>
        <taxon>Plasmodium</taxon>
        <taxon>Plasmodium (Laverania)</taxon>
    </lineage>
</organism>
<keyword evidence="9" id="KW-1133">Transmembrane helix</keyword>
<evidence type="ECO:0000256" key="8">
    <source>
        <dbReference type="SAM" id="MobiDB-lite"/>
    </source>
</evidence>
<evidence type="ECO:0000256" key="4">
    <source>
        <dbReference type="ARBA" id="ARBA00022737"/>
    </source>
</evidence>
<dbReference type="GO" id="GO:0042254">
    <property type="term" value="P:ribosome biogenesis"/>
    <property type="evidence" value="ECO:0007669"/>
    <property type="project" value="UniProtKB-KW"/>
</dbReference>
<feature type="domain" description="G" evidence="10">
    <location>
        <begin position="615"/>
        <end position="739"/>
    </location>
</feature>
<dbReference type="GO" id="GO:0005525">
    <property type="term" value="F:GTP binding"/>
    <property type="evidence" value="ECO:0007669"/>
    <property type="project" value="UniProtKB-KW"/>
</dbReference>
<evidence type="ECO:0000256" key="1">
    <source>
        <dbReference type="ARBA" id="ARBA00008279"/>
    </source>
</evidence>
<evidence type="ECO:0000313" key="12">
    <source>
        <dbReference type="EMBL" id="KYN97984.1"/>
    </source>
</evidence>
<evidence type="ECO:0000256" key="7">
    <source>
        <dbReference type="ARBA" id="ARBA00032345"/>
    </source>
</evidence>
<evidence type="ECO:0000256" key="6">
    <source>
        <dbReference type="ARBA" id="ARBA00023134"/>
    </source>
</evidence>
<dbReference type="KEGG" id="pgab:PGSY75_1217300"/>